<evidence type="ECO:0000259" key="1">
    <source>
        <dbReference type="Pfam" id="PF25273"/>
    </source>
</evidence>
<protein>
    <submittedName>
        <fullName evidence="2">(apollo) hypothetical protein</fullName>
    </submittedName>
</protein>
<dbReference type="Pfam" id="PF25273">
    <property type="entry name" value="DUF7869"/>
    <property type="match status" value="1"/>
</dbReference>
<dbReference type="OrthoDB" id="6747067at2759"/>
<feature type="domain" description="DUF7869" evidence="1">
    <location>
        <begin position="69"/>
        <end position="174"/>
    </location>
</feature>
<gene>
    <name evidence="2" type="ORF">PAPOLLO_LOCUS2695</name>
</gene>
<dbReference type="Proteomes" id="UP000691718">
    <property type="component" value="Unassembled WGS sequence"/>
</dbReference>
<organism evidence="2 3">
    <name type="scientific">Parnassius apollo</name>
    <name type="common">Apollo butterfly</name>
    <name type="synonym">Papilio apollo</name>
    <dbReference type="NCBI Taxonomy" id="110799"/>
    <lineage>
        <taxon>Eukaryota</taxon>
        <taxon>Metazoa</taxon>
        <taxon>Ecdysozoa</taxon>
        <taxon>Arthropoda</taxon>
        <taxon>Hexapoda</taxon>
        <taxon>Insecta</taxon>
        <taxon>Pterygota</taxon>
        <taxon>Neoptera</taxon>
        <taxon>Endopterygota</taxon>
        <taxon>Lepidoptera</taxon>
        <taxon>Glossata</taxon>
        <taxon>Ditrysia</taxon>
        <taxon>Papilionoidea</taxon>
        <taxon>Papilionidae</taxon>
        <taxon>Parnassiinae</taxon>
        <taxon>Parnassini</taxon>
        <taxon>Parnassius</taxon>
        <taxon>Parnassius</taxon>
    </lineage>
</organism>
<accession>A0A8S3W6I9</accession>
<name>A0A8S3W6I9_PARAO</name>
<dbReference type="InterPro" id="IPR057191">
    <property type="entry name" value="DUF7869"/>
</dbReference>
<comment type="caution">
    <text evidence="2">The sequence shown here is derived from an EMBL/GenBank/DDBJ whole genome shotgun (WGS) entry which is preliminary data.</text>
</comment>
<dbReference type="PANTHER" id="PTHR34415">
    <property type="entry name" value="INTEGRASE CATALYTIC DOMAIN-CONTAINING PROTEIN"/>
    <property type="match status" value="1"/>
</dbReference>
<reference evidence="2" key="1">
    <citation type="submission" date="2021-04" db="EMBL/GenBank/DDBJ databases">
        <authorList>
            <person name="Tunstrom K."/>
        </authorList>
    </citation>
    <scope>NUCLEOTIDE SEQUENCE</scope>
</reference>
<dbReference type="PANTHER" id="PTHR34415:SF1">
    <property type="entry name" value="INTEGRASE CATALYTIC DOMAIN-CONTAINING PROTEIN"/>
    <property type="match status" value="1"/>
</dbReference>
<evidence type="ECO:0000313" key="2">
    <source>
        <dbReference type="EMBL" id="CAG4943566.1"/>
    </source>
</evidence>
<evidence type="ECO:0000313" key="3">
    <source>
        <dbReference type="Proteomes" id="UP000691718"/>
    </source>
</evidence>
<keyword evidence="3" id="KW-1185">Reference proteome</keyword>
<sequence>MEKTLPLPRIPTNIVFHKRQLWLYNCDMHSGKIGKGFLRQCGIAGRGAQEVNSTLRKHISLNLDSKVKELIVWSDSCGGQNQNIKLTLLLFAVLVENDNLEKITLRFMVPGHSYLENDSEFSDIEPALKIQTRLYTPQDYIDVMTSCHKRNKLTATKMECLDFVVISKMMKTIVNRKKI</sequence>
<proteinExistence type="predicted"/>
<dbReference type="EMBL" id="CAJQZP010000178">
    <property type="protein sequence ID" value="CAG4943566.1"/>
    <property type="molecule type" value="Genomic_DNA"/>
</dbReference>
<dbReference type="AlphaFoldDB" id="A0A8S3W6I9"/>